<sequence length="333" mass="36296">MRRGDHVVAGRTVYGERVTERPTARQRVRRVLAPVPGAVPAARLVAETAVVAGRHRASGLAAEAAYFALLCLPPLLLAVVAGAGFASEWFGPDLLLRMSEALETWSRRFLTPETVDEIIMPTFAETLGAGRADVLSVGFLVSLWSGSRALRVLLDTIAIMYGQGGDRGPVRTRLLSLAAYLVSLVVMGITLPLVLVGPEYVRRWLPERLDLLATGYWPVVALLGIASLTALFHVATPQRSPYLRDLPGALLAVLVWVGSSVMIREWAERASGGTSLFGPLTAPIVLLVWLYFTALAVLVGAALNSAIRRLWPPPEYRGPRARLHEWWEERRAG</sequence>
<gene>
    <name evidence="7" type="ORF">SAMN05421879_10195</name>
</gene>
<evidence type="ECO:0000256" key="1">
    <source>
        <dbReference type="ARBA" id="ARBA00004651"/>
    </source>
</evidence>
<evidence type="ECO:0000256" key="5">
    <source>
        <dbReference type="ARBA" id="ARBA00023136"/>
    </source>
</evidence>
<feature type="transmembrane region" description="Helical" evidence="6">
    <location>
        <begin position="134"/>
        <end position="154"/>
    </location>
</feature>
<organism evidence="7 8">
    <name type="scientific">Ornithinimicrobium cerasi</name>
    <dbReference type="NCBI Taxonomy" id="2248773"/>
    <lineage>
        <taxon>Bacteria</taxon>
        <taxon>Bacillati</taxon>
        <taxon>Actinomycetota</taxon>
        <taxon>Actinomycetes</taxon>
        <taxon>Micrococcales</taxon>
        <taxon>Ornithinimicrobiaceae</taxon>
        <taxon>Ornithinimicrobium</taxon>
    </lineage>
</organism>
<keyword evidence="2" id="KW-1003">Cell membrane</keyword>
<dbReference type="Proteomes" id="UP000219688">
    <property type="component" value="Unassembled WGS sequence"/>
</dbReference>
<dbReference type="Pfam" id="PF03631">
    <property type="entry name" value="Virul_fac_BrkB"/>
    <property type="match status" value="1"/>
</dbReference>
<dbReference type="EMBL" id="OBQK01000001">
    <property type="protein sequence ID" value="SOC51235.1"/>
    <property type="molecule type" value="Genomic_DNA"/>
</dbReference>
<feature type="transmembrane region" description="Helical" evidence="6">
    <location>
        <begin position="174"/>
        <end position="195"/>
    </location>
</feature>
<name>A0A285VAU3_9MICO</name>
<evidence type="ECO:0000256" key="4">
    <source>
        <dbReference type="ARBA" id="ARBA00022989"/>
    </source>
</evidence>
<dbReference type="AlphaFoldDB" id="A0A285VAU3"/>
<keyword evidence="3 6" id="KW-0812">Transmembrane</keyword>
<feature type="transmembrane region" description="Helical" evidence="6">
    <location>
        <begin position="284"/>
        <end position="307"/>
    </location>
</feature>
<keyword evidence="4 6" id="KW-1133">Transmembrane helix</keyword>
<protein>
    <submittedName>
        <fullName evidence="7">Membrane protein</fullName>
    </submittedName>
</protein>
<feature type="transmembrane region" description="Helical" evidence="6">
    <location>
        <begin position="246"/>
        <end position="264"/>
    </location>
</feature>
<evidence type="ECO:0000313" key="8">
    <source>
        <dbReference type="Proteomes" id="UP000219688"/>
    </source>
</evidence>
<comment type="subcellular location">
    <subcellularLocation>
        <location evidence="1">Cell membrane</location>
        <topology evidence="1">Multi-pass membrane protein</topology>
    </subcellularLocation>
</comment>
<accession>A0A285VAU3</accession>
<keyword evidence="8" id="KW-1185">Reference proteome</keyword>
<evidence type="ECO:0000313" key="7">
    <source>
        <dbReference type="EMBL" id="SOC51235.1"/>
    </source>
</evidence>
<keyword evidence="5 6" id="KW-0472">Membrane</keyword>
<feature type="transmembrane region" description="Helical" evidence="6">
    <location>
        <begin position="215"/>
        <end position="234"/>
    </location>
</feature>
<dbReference type="PANTHER" id="PTHR30213:SF0">
    <property type="entry name" value="UPF0761 MEMBRANE PROTEIN YIHY"/>
    <property type="match status" value="1"/>
</dbReference>
<proteinExistence type="predicted"/>
<evidence type="ECO:0000256" key="6">
    <source>
        <dbReference type="SAM" id="Phobius"/>
    </source>
</evidence>
<evidence type="ECO:0000256" key="3">
    <source>
        <dbReference type="ARBA" id="ARBA00022692"/>
    </source>
</evidence>
<dbReference type="PANTHER" id="PTHR30213">
    <property type="entry name" value="INNER MEMBRANE PROTEIN YHJD"/>
    <property type="match status" value="1"/>
</dbReference>
<reference evidence="8" key="1">
    <citation type="submission" date="2017-08" db="EMBL/GenBank/DDBJ databases">
        <authorList>
            <person name="Varghese N."/>
            <person name="Submissions S."/>
        </authorList>
    </citation>
    <scope>NUCLEOTIDE SEQUENCE [LARGE SCALE GENOMIC DNA]</scope>
    <source>
        <strain evidence="8">USBA17B2</strain>
    </source>
</reference>
<dbReference type="GO" id="GO:0005886">
    <property type="term" value="C:plasma membrane"/>
    <property type="evidence" value="ECO:0007669"/>
    <property type="project" value="UniProtKB-SubCell"/>
</dbReference>
<feature type="transmembrane region" description="Helical" evidence="6">
    <location>
        <begin position="64"/>
        <end position="86"/>
    </location>
</feature>
<evidence type="ECO:0000256" key="2">
    <source>
        <dbReference type="ARBA" id="ARBA00022475"/>
    </source>
</evidence>
<dbReference type="InterPro" id="IPR017039">
    <property type="entry name" value="Virul_fac_BrkB"/>
</dbReference>